<organism evidence="2 3">
    <name type="scientific">Platanthera zijinensis</name>
    <dbReference type="NCBI Taxonomy" id="2320716"/>
    <lineage>
        <taxon>Eukaryota</taxon>
        <taxon>Viridiplantae</taxon>
        <taxon>Streptophyta</taxon>
        <taxon>Embryophyta</taxon>
        <taxon>Tracheophyta</taxon>
        <taxon>Spermatophyta</taxon>
        <taxon>Magnoliopsida</taxon>
        <taxon>Liliopsida</taxon>
        <taxon>Asparagales</taxon>
        <taxon>Orchidaceae</taxon>
        <taxon>Orchidoideae</taxon>
        <taxon>Orchideae</taxon>
        <taxon>Orchidinae</taxon>
        <taxon>Platanthera</taxon>
    </lineage>
</organism>
<evidence type="ECO:0000313" key="3">
    <source>
        <dbReference type="Proteomes" id="UP001418222"/>
    </source>
</evidence>
<dbReference type="EMBL" id="JBBWWQ010000013">
    <property type="protein sequence ID" value="KAK8933569.1"/>
    <property type="molecule type" value="Genomic_DNA"/>
</dbReference>
<feature type="transmembrane region" description="Helical" evidence="1">
    <location>
        <begin position="88"/>
        <end position="110"/>
    </location>
</feature>
<keyword evidence="3" id="KW-1185">Reference proteome</keyword>
<dbReference type="Proteomes" id="UP001418222">
    <property type="component" value="Unassembled WGS sequence"/>
</dbReference>
<name>A0AAP0B8T6_9ASPA</name>
<comment type="caution">
    <text evidence="2">The sequence shown here is derived from an EMBL/GenBank/DDBJ whole genome shotgun (WGS) entry which is preliminary data.</text>
</comment>
<keyword evidence="1" id="KW-0472">Membrane</keyword>
<keyword evidence="1" id="KW-1133">Transmembrane helix</keyword>
<sequence>MMKRAQEETSRLETELGAAKAQVEALSFDSRVSELKVVGLTEYMESLDYMRDQCLISEEVREEIWSKEVQPQIEDVLELALRCGVSKLFVLLAGVWDAMYPALALMIFLATRVLMLIRPTCSDAVFLY</sequence>
<evidence type="ECO:0000256" key="1">
    <source>
        <dbReference type="SAM" id="Phobius"/>
    </source>
</evidence>
<dbReference type="AlphaFoldDB" id="A0AAP0B8T6"/>
<reference evidence="2 3" key="1">
    <citation type="journal article" date="2022" name="Nat. Plants">
        <title>Genomes of leafy and leafless Platanthera orchids illuminate the evolution of mycoheterotrophy.</title>
        <authorList>
            <person name="Li M.H."/>
            <person name="Liu K.W."/>
            <person name="Li Z."/>
            <person name="Lu H.C."/>
            <person name="Ye Q.L."/>
            <person name="Zhang D."/>
            <person name="Wang J.Y."/>
            <person name="Li Y.F."/>
            <person name="Zhong Z.M."/>
            <person name="Liu X."/>
            <person name="Yu X."/>
            <person name="Liu D.K."/>
            <person name="Tu X.D."/>
            <person name="Liu B."/>
            <person name="Hao Y."/>
            <person name="Liao X.Y."/>
            <person name="Jiang Y.T."/>
            <person name="Sun W.H."/>
            <person name="Chen J."/>
            <person name="Chen Y.Q."/>
            <person name="Ai Y."/>
            <person name="Zhai J.W."/>
            <person name="Wu S.S."/>
            <person name="Zhou Z."/>
            <person name="Hsiao Y.Y."/>
            <person name="Wu W.L."/>
            <person name="Chen Y.Y."/>
            <person name="Lin Y.F."/>
            <person name="Hsu J.L."/>
            <person name="Li C.Y."/>
            <person name="Wang Z.W."/>
            <person name="Zhao X."/>
            <person name="Zhong W.Y."/>
            <person name="Ma X.K."/>
            <person name="Ma L."/>
            <person name="Huang J."/>
            <person name="Chen G.Z."/>
            <person name="Huang M.Z."/>
            <person name="Huang L."/>
            <person name="Peng D.H."/>
            <person name="Luo Y.B."/>
            <person name="Zou S.Q."/>
            <person name="Chen S.P."/>
            <person name="Lan S."/>
            <person name="Tsai W.C."/>
            <person name="Van de Peer Y."/>
            <person name="Liu Z.J."/>
        </authorList>
    </citation>
    <scope>NUCLEOTIDE SEQUENCE [LARGE SCALE GENOMIC DNA]</scope>
    <source>
        <strain evidence="2">Lor287</strain>
    </source>
</reference>
<protein>
    <submittedName>
        <fullName evidence="2">Uncharacterized protein</fullName>
    </submittedName>
</protein>
<gene>
    <name evidence="2" type="ORF">KSP39_PZI015464</name>
</gene>
<keyword evidence="1" id="KW-0812">Transmembrane</keyword>
<proteinExistence type="predicted"/>
<accession>A0AAP0B8T6</accession>
<evidence type="ECO:0000313" key="2">
    <source>
        <dbReference type="EMBL" id="KAK8933569.1"/>
    </source>
</evidence>